<feature type="transmembrane region" description="Helical" evidence="1">
    <location>
        <begin position="210"/>
        <end position="227"/>
    </location>
</feature>
<protein>
    <recommendedName>
        <fullName evidence="4">Pentapeptide repeat-containing protein</fullName>
    </recommendedName>
</protein>
<dbReference type="Proteomes" id="UP000595897">
    <property type="component" value="Chromosome"/>
</dbReference>
<feature type="transmembrane region" description="Helical" evidence="1">
    <location>
        <begin position="269"/>
        <end position="287"/>
    </location>
</feature>
<organism evidence="2 3">
    <name type="scientific">Anaeromicropila herbilytica</name>
    <dbReference type="NCBI Taxonomy" id="2785025"/>
    <lineage>
        <taxon>Bacteria</taxon>
        <taxon>Bacillati</taxon>
        <taxon>Bacillota</taxon>
        <taxon>Clostridia</taxon>
        <taxon>Lachnospirales</taxon>
        <taxon>Lachnospiraceae</taxon>
        <taxon>Anaeromicropila</taxon>
    </lineage>
</organism>
<accession>A0A7R7EP20</accession>
<reference evidence="2 3" key="1">
    <citation type="submission" date="2020-11" db="EMBL/GenBank/DDBJ databases">
        <title>Draft genome sequencing of a Lachnospiraceae strain isolated from anoxic soil subjected to BSD treatment.</title>
        <authorList>
            <person name="Uek A."/>
            <person name="Tonouchi A."/>
        </authorList>
    </citation>
    <scope>NUCLEOTIDE SEQUENCE [LARGE SCALE GENOMIC DNA]</scope>
    <source>
        <strain evidence="2 3">TB5</strain>
    </source>
</reference>
<keyword evidence="1" id="KW-1133">Transmembrane helix</keyword>
<dbReference type="InterPro" id="IPR001646">
    <property type="entry name" value="5peptide_repeat"/>
</dbReference>
<dbReference type="KEGG" id="ahb:bsdtb5_33070"/>
<dbReference type="EMBL" id="AP024169">
    <property type="protein sequence ID" value="BCN32012.1"/>
    <property type="molecule type" value="Genomic_DNA"/>
</dbReference>
<dbReference type="AlphaFoldDB" id="A0A7R7EP20"/>
<dbReference type="Pfam" id="PF00805">
    <property type="entry name" value="Pentapeptide"/>
    <property type="match status" value="1"/>
</dbReference>
<evidence type="ECO:0000256" key="1">
    <source>
        <dbReference type="SAM" id="Phobius"/>
    </source>
</evidence>
<name>A0A7R7EP20_9FIRM</name>
<keyword evidence="1" id="KW-0472">Membrane</keyword>
<dbReference type="Gene3D" id="2.160.20.80">
    <property type="entry name" value="E3 ubiquitin-protein ligase SopA"/>
    <property type="match status" value="1"/>
</dbReference>
<proteinExistence type="predicted"/>
<gene>
    <name evidence="2" type="ORF">bsdtb5_33070</name>
</gene>
<evidence type="ECO:0000313" key="3">
    <source>
        <dbReference type="Proteomes" id="UP000595897"/>
    </source>
</evidence>
<sequence>MYQYYIGKEEKTFEEIYKSIDNNNLIFSNDSFEPQNANATLNFNRCTFSMVSFHNIEFDISNFSFCVFIGCYFKSSKFSRINFKNCTFIDCGFYDTMFENFEFFYSEWNNSYIKFENIKNSIPSEYNYRKKFCKTMAINCIKAGNMDEYKKYFFESMRAKELNYKAIILREEKYYKDNYSNFDSIRYSVKFMFSKISGLVWGYGERISNVIYSIIVVLLIYAGIYYCTNDITNVKNINLESSIYLSIASFFNINIGYNFNSINLKVISITEYVFGLVFIGMVVTYLFRYIDSREK</sequence>
<keyword evidence="3" id="KW-1185">Reference proteome</keyword>
<dbReference type="SUPFAM" id="SSF141571">
    <property type="entry name" value="Pentapeptide repeat-like"/>
    <property type="match status" value="1"/>
</dbReference>
<dbReference type="RefSeq" id="WP_271713095.1">
    <property type="nucleotide sequence ID" value="NZ_AP024169.1"/>
</dbReference>
<evidence type="ECO:0000313" key="2">
    <source>
        <dbReference type="EMBL" id="BCN32012.1"/>
    </source>
</evidence>
<feature type="transmembrane region" description="Helical" evidence="1">
    <location>
        <begin position="239"/>
        <end position="257"/>
    </location>
</feature>
<evidence type="ECO:0008006" key="4">
    <source>
        <dbReference type="Google" id="ProtNLM"/>
    </source>
</evidence>
<keyword evidence="1" id="KW-0812">Transmembrane</keyword>